<dbReference type="EMBL" id="MQUC01000003">
    <property type="protein sequence ID" value="PRP66242.1"/>
    <property type="molecule type" value="Genomic_DNA"/>
</dbReference>
<reference evidence="1 2" key="1">
    <citation type="submission" date="2016-11" db="EMBL/GenBank/DDBJ databases">
        <title>Trade-off between light-utilization and light-protection in marine flavobacteria.</title>
        <authorList>
            <person name="Kumagai Y."/>
        </authorList>
    </citation>
    <scope>NUCLEOTIDE SEQUENCE [LARGE SCALE GENOMIC DNA]</scope>
    <source>
        <strain evidence="1 2">JCM 17109</strain>
    </source>
</reference>
<sequence>MKILQHIIPILFLLLGVVTQAQEVQLNTYSFGEGLRFQTGSGSEFNIKAYLQPAYEIKDYTDEDEIGQLSRFRLRRARLRLDGNSANERFSYRLQVDLSGTSELGDDTTGNYLLDAYVAYDVTRTINIAFGQRSTYTDNRELFMLSNSLQLVERSRLTSAFASIREFGIFAQGRFRTGGGSYLKPYLVVTNGDGSNAFGRDFGGLKVGGRLDFLPFGLFTNFGQFRQADVVRELSPKLVVGVNGSYNSGISSRRGRESGAILYLNDNDEESLPDYSKVGVDFMFKYNGFSVLGEYVKSFATVPTDITQRVRNDGSTSTNFDVNGQQDVENYVKGRMMLGDGFNIQAGYLFKNGISVDGRFTHLNADENSFLNNATFYNRPNYYTLGVSKYLARNYGAKIQASVTYVDGDGINDNQGEAFVNSIGDPRDVNEWIARIQLTLSL</sequence>
<proteinExistence type="predicted"/>
<accession>A0A2S9WRY3</accession>
<comment type="caution">
    <text evidence="1">The sequence shown here is derived from an EMBL/GenBank/DDBJ whole genome shotgun (WGS) entry which is preliminary data.</text>
</comment>
<gene>
    <name evidence="1" type="ORF">BST86_03615</name>
</gene>
<dbReference type="Proteomes" id="UP000239532">
    <property type="component" value="Unassembled WGS sequence"/>
</dbReference>
<evidence type="ECO:0000313" key="2">
    <source>
        <dbReference type="Proteomes" id="UP000239532"/>
    </source>
</evidence>
<dbReference type="RefSeq" id="WP_105982080.1">
    <property type="nucleotide sequence ID" value="NZ_MQUC01000003.1"/>
</dbReference>
<dbReference type="InterPro" id="IPR023614">
    <property type="entry name" value="Porin_dom_sf"/>
</dbReference>
<dbReference type="AlphaFoldDB" id="A0A2S9WRY3"/>
<dbReference type="Gene3D" id="2.40.160.10">
    <property type="entry name" value="Porin"/>
    <property type="match status" value="1"/>
</dbReference>
<protein>
    <submittedName>
        <fullName evidence="1">Porin</fullName>
    </submittedName>
</protein>
<evidence type="ECO:0000313" key="1">
    <source>
        <dbReference type="EMBL" id="PRP66242.1"/>
    </source>
</evidence>
<dbReference type="OrthoDB" id="5442696at2"/>
<keyword evidence="2" id="KW-1185">Reference proteome</keyword>
<name>A0A2S9WRY3_9FLAO</name>
<organism evidence="1 2">
    <name type="scientific">Nonlabens agnitus</name>
    <dbReference type="NCBI Taxonomy" id="870484"/>
    <lineage>
        <taxon>Bacteria</taxon>
        <taxon>Pseudomonadati</taxon>
        <taxon>Bacteroidota</taxon>
        <taxon>Flavobacteriia</taxon>
        <taxon>Flavobacteriales</taxon>
        <taxon>Flavobacteriaceae</taxon>
        <taxon>Nonlabens</taxon>
    </lineage>
</organism>